<organism evidence="2 3">
    <name type="scientific">Taphrina deformans (strain PYCC 5710 / ATCC 11124 / CBS 356.35 / IMI 108563 / JCM 9778 / NBRC 8474)</name>
    <name type="common">Peach leaf curl fungus</name>
    <name type="synonym">Lalaria deformans</name>
    <dbReference type="NCBI Taxonomy" id="1097556"/>
    <lineage>
        <taxon>Eukaryota</taxon>
        <taxon>Fungi</taxon>
        <taxon>Dikarya</taxon>
        <taxon>Ascomycota</taxon>
        <taxon>Taphrinomycotina</taxon>
        <taxon>Taphrinomycetes</taxon>
        <taxon>Taphrinales</taxon>
        <taxon>Taphrinaceae</taxon>
        <taxon>Taphrina</taxon>
    </lineage>
</organism>
<evidence type="ECO:0000313" key="3">
    <source>
        <dbReference type="Proteomes" id="UP000013776"/>
    </source>
</evidence>
<accession>R4X696</accession>
<keyword evidence="3" id="KW-1185">Reference proteome</keyword>
<dbReference type="Proteomes" id="UP000013776">
    <property type="component" value="Unassembled WGS sequence"/>
</dbReference>
<dbReference type="VEuPathDB" id="FungiDB:TAPDE_000012"/>
<dbReference type="Pfam" id="PF20776">
    <property type="entry name" value="SLS1_N"/>
    <property type="match status" value="1"/>
</dbReference>
<sequence>MFLCRKCMLHRAADIVRVPRRYEGSALPRLNKGSRTEEIIILETPRSTRRPKKIPKKRSSEVQRRLLDEYEQNQKSESSAEDVHALQSSTVANTDEVNAYLDRLKAKHTGSPLTPIKYSKLEKELKSGFTAQQIRDYLATQSIQVDRREKRRLSKVVLDDVFGVTLKEFLGSSTKTDTIRLDKPTLHFLLANAGSKLRMWLEDFPGKLDVDKKNGTLTVTANSTNRQKIRELTKDFSKSISSRVLALDMPQTWRLDKEIMKATDTFLEQDENHQLQVYFRAGQDSAALQAERHVRASIRLYDQTTMAILKVEEVQSIRRAMVAMHTPVVERQFSWTRTAANVTGVQLPFYYLTSTDPKPLKAVQVNARPRRPELETTVNLSSGESIEDVISAHKASGEVVVRFGHVLQDEDAGVCTFSTNLPGQFFVLKDLVPLTSPSTVEQYQLMLQRAGTLDKILITLPASNIPEPPMYAVELHSSQVTRIQLPSQTSDLEVSSTKKSALERSAALDNFLLASNLRADEYALTVEYMGHTWNVHHYRLSTLSFSLPGEEHSQDGQVEWRKVRSRETGEQRQELRIRCEGSVPTHKISGALVKMMQALNSQSY</sequence>
<feature type="domain" description="SLS1 N-terminal" evidence="1">
    <location>
        <begin position="92"/>
        <end position="151"/>
    </location>
</feature>
<protein>
    <recommendedName>
        <fullName evidence="1">SLS1 N-terminal domain-containing protein</fullName>
    </recommendedName>
</protein>
<name>R4X696_TAPDE</name>
<dbReference type="EMBL" id="CAHR02000002">
    <property type="protein sequence ID" value="CCG80510.1"/>
    <property type="molecule type" value="Genomic_DNA"/>
</dbReference>
<reference evidence="2 3" key="1">
    <citation type="journal article" date="2013" name="MBio">
        <title>Genome sequencing of the plant pathogen Taphrina deformans, the causal agent of peach leaf curl.</title>
        <authorList>
            <person name="Cisse O.H."/>
            <person name="Almeida J.M.G.C.F."/>
            <person name="Fonseca A."/>
            <person name="Kumar A.A."/>
            <person name="Salojaervi J."/>
            <person name="Overmyer K."/>
            <person name="Hauser P.M."/>
            <person name="Pagni M."/>
        </authorList>
    </citation>
    <scope>NUCLEOTIDE SEQUENCE [LARGE SCALE GENOMIC DNA]</scope>
    <source>
        <strain evidence="3">PYCC 5710 / ATCC 11124 / CBS 356.35 / IMI 108563 / JCM 9778 / NBRC 8474</strain>
    </source>
</reference>
<evidence type="ECO:0000259" key="1">
    <source>
        <dbReference type="Pfam" id="PF20776"/>
    </source>
</evidence>
<proteinExistence type="predicted"/>
<evidence type="ECO:0000313" key="2">
    <source>
        <dbReference type="EMBL" id="CCG80510.1"/>
    </source>
</evidence>
<dbReference type="AlphaFoldDB" id="R4X696"/>
<dbReference type="InterPro" id="IPR048400">
    <property type="entry name" value="SLS1_N"/>
</dbReference>
<comment type="caution">
    <text evidence="2">The sequence shown here is derived from an EMBL/GenBank/DDBJ whole genome shotgun (WGS) entry which is preliminary data.</text>
</comment>
<gene>
    <name evidence="2" type="ORF">TAPDE_000012</name>
</gene>